<comment type="caution">
    <text evidence="3">The sequence shown here is derived from an EMBL/GenBank/DDBJ whole genome shotgun (WGS) entry which is preliminary data.</text>
</comment>
<dbReference type="InterPro" id="IPR014729">
    <property type="entry name" value="Rossmann-like_a/b/a_fold"/>
</dbReference>
<evidence type="ECO:0000259" key="2">
    <source>
        <dbReference type="Pfam" id="PF02698"/>
    </source>
</evidence>
<keyword evidence="1" id="KW-1133">Transmembrane helix</keyword>
<keyword evidence="4" id="KW-1185">Reference proteome</keyword>
<name>A0ABV3R5U2_9HYPH</name>
<sequence>MLFYLSKVFWFLVQPLNLSLFLLGFAILVGWFGWRKTRGVFAFTAFLVLAVSAWTSLGALMLNPLEERFQRPDQPGKVAGIIVLGGGFEGAINLARGGYDINSGGDRYIEAAALALRYPAAKVVVSGGTGTLILDGEGDADTSAKLFAALGVPASRLILEPESRNTYENVENIRKLVTPGPDETWLLVTSAFHMPRSVGLFRKAAFPVVPWPVDYRTSGQEGIGVMRDNPTDSLATTTMAIREWIGLIAYKFVGRIDSVFPGPDA</sequence>
<proteinExistence type="predicted"/>
<dbReference type="InterPro" id="IPR003848">
    <property type="entry name" value="DUF218"/>
</dbReference>
<dbReference type="Proteomes" id="UP001556196">
    <property type="component" value="Unassembled WGS sequence"/>
</dbReference>
<evidence type="ECO:0000313" key="3">
    <source>
        <dbReference type="EMBL" id="MEW9808435.1"/>
    </source>
</evidence>
<protein>
    <submittedName>
        <fullName evidence="3">YdcF family protein</fullName>
    </submittedName>
</protein>
<reference evidence="3 4" key="1">
    <citation type="submission" date="2024-06" db="EMBL/GenBank/DDBJ databases">
        <authorList>
            <person name="Tuo L."/>
        </authorList>
    </citation>
    <scope>NUCLEOTIDE SEQUENCE [LARGE SCALE GENOMIC DNA]</scope>
    <source>
        <strain evidence="3 4">ZMM04-5</strain>
    </source>
</reference>
<feature type="transmembrane region" description="Helical" evidence="1">
    <location>
        <begin position="40"/>
        <end position="62"/>
    </location>
</feature>
<evidence type="ECO:0000313" key="4">
    <source>
        <dbReference type="Proteomes" id="UP001556196"/>
    </source>
</evidence>
<dbReference type="CDD" id="cd06259">
    <property type="entry name" value="YdcF-like"/>
    <property type="match status" value="1"/>
</dbReference>
<dbReference type="EMBL" id="JBFOCI010000008">
    <property type="protein sequence ID" value="MEW9808435.1"/>
    <property type="molecule type" value="Genomic_DNA"/>
</dbReference>
<dbReference type="PANTHER" id="PTHR30336:SF4">
    <property type="entry name" value="ENVELOPE BIOGENESIS FACTOR ELYC"/>
    <property type="match status" value="1"/>
</dbReference>
<feature type="domain" description="DUF218" evidence="2">
    <location>
        <begin position="80"/>
        <end position="246"/>
    </location>
</feature>
<dbReference type="Gene3D" id="3.40.50.620">
    <property type="entry name" value="HUPs"/>
    <property type="match status" value="1"/>
</dbReference>
<keyword evidence="1" id="KW-0812">Transmembrane</keyword>
<dbReference type="PANTHER" id="PTHR30336">
    <property type="entry name" value="INNER MEMBRANE PROTEIN, PROBABLE PERMEASE"/>
    <property type="match status" value="1"/>
</dbReference>
<dbReference type="Pfam" id="PF02698">
    <property type="entry name" value="DUF218"/>
    <property type="match status" value="1"/>
</dbReference>
<dbReference type="RefSeq" id="WP_367725728.1">
    <property type="nucleotide sequence ID" value="NZ_JBFOCI010000008.1"/>
</dbReference>
<keyword evidence="1" id="KW-0472">Membrane</keyword>
<dbReference type="InterPro" id="IPR051599">
    <property type="entry name" value="Cell_Envelope_Assoc"/>
</dbReference>
<evidence type="ECO:0000256" key="1">
    <source>
        <dbReference type="SAM" id="Phobius"/>
    </source>
</evidence>
<organism evidence="3 4">
    <name type="scientific">Mesorhizobium marinum</name>
    <dbReference type="NCBI Taxonomy" id="3228790"/>
    <lineage>
        <taxon>Bacteria</taxon>
        <taxon>Pseudomonadati</taxon>
        <taxon>Pseudomonadota</taxon>
        <taxon>Alphaproteobacteria</taxon>
        <taxon>Hyphomicrobiales</taxon>
        <taxon>Phyllobacteriaceae</taxon>
        <taxon>Mesorhizobium</taxon>
    </lineage>
</organism>
<accession>A0ABV3R5U2</accession>
<gene>
    <name evidence="3" type="ORF">ABUE31_20785</name>
</gene>
<feature type="transmembrane region" description="Helical" evidence="1">
    <location>
        <begin position="12"/>
        <end position="34"/>
    </location>
</feature>